<dbReference type="EMBL" id="CP042906">
    <property type="protein sequence ID" value="QEX16064.1"/>
    <property type="molecule type" value="Genomic_DNA"/>
</dbReference>
<dbReference type="InterPro" id="IPR017961">
    <property type="entry name" value="DNA_pol_Y-fam_little_finger"/>
</dbReference>
<dbReference type="RefSeq" id="WP_151176463.1">
    <property type="nucleotide sequence ID" value="NZ_CP042906.1"/>
</dbReference>
<dbReference type="EC" id="2.7.7.7" evidence="2"/>
<dbReference type="KEGG" id="htq:FRZ44_13560"/>
<evidence type="ECO:0000313" key="9">
    <source>
        <dbReference type="Proteomes" id="UP000326202"/>
    </source>
</evidence>
<accession>A0A5J6MF09</accession>
<organism evidence="8 9">
    <name type="scientific">Hypericibacter terrae</name>
    <dbReference type="NCBI Taxonomy" id="2602015"/>
    <lineage>
        <taxon>Bacteria</taxon>
        <taxon>Pseudomonadati</taxon>
        <taxon>Pseudomonadota</taxon>
        <taxon>Alphaproteobacteria</taxon>
        <taxon>Rhodospirillales</taxon>
        <taxon>Dongiaceae</taxon>
        <taxon>Hypericibacter</taxon>
    </lineage>
</organism>
<comment type="function">
    <text evidence="4">Poorly processive, error-prone DNA polymerase involved in untargeted mutagenesis. Copies undamaged DNA at stalled replication forks, which arise in vivo from mismatched or misaligned primer ends. These misaligned primers can be extended by PolIV. Exhibits no 3'-5' exonuclease (proofreading) activity. May be involved in translesional synthesis, in conjunction with the beta clamp from PolIII.</text>
</comment>
<keyword evidence="3" id="KW-0227">DNA damage</keyword>
<keyword evidence="9" id="KW-1185">Reference proteome</keyword>
<dbReference type="SUPFAM" id="SSF56672">
    <property type="entry name" value="DNA/RNA polymerases"/>
    <property type="match status" value="1"/>
</dbReference>
<dbReference type="Pfam" id="PF11799">
    <property type="entry name" value="IMS_C"/>
    <property type="match status" value="1"/>
</dbReference>
<protein>
    <recommendedName>
        <fullName evidence="2">DNA-directed DNA polymerase</fullName>
        <ecNumber evidence="2">2.7.7.7</ecNumber>
    </recommendedName>
</protein>
<dbReference type="InterPro" id="IPR050356">
    <property type="entry name" value="SulA_CellDiv_inhibitor"/>
</dbReference>
<dbReference type="GO" id="GO:0006281">
    <property type="term" value="P:DNA repair"/>
    <property type="evidence" value="ECO:0007669"/>
    <property type="project" value="InterPro"/>
</dbReference>
<dbReference type="PANTHER" id="PTHR35369">
    <property type="entry name" value="BLR3025 PROTEIN-RELATED"/>
    <property type="match status" value="1"/>
</dbReference>
<comment type="catalytic activity">
    <reaction evidence="5">
        <text>DNA(n) + a 2'-deoxyribonucleoside 5'-triphosphate = DNA(n+1) + diphosphate</text>
        <dbReference type="Rhea" id="RHEA:22508"/>
        <dbReference type="Rhea" id="RHEA-COMP:17339"/>
        <dbReference type="Rhea" id="RHEA-COMP:17340"/>
        <dbReference type="ChEBI" id="CHEBI:33019"/>
        <dbReference type="ChEBI" id="CHEBI:61560"/>
        <dbReference type="ChEBI" id="CHEBI:173112"/>
        <dbReference type="EC" id="2.7.7.7"/>
    </reaction>
</comment>
<dbReference type="PANTHER" id="PTHR35369:SF2">
    <property type="entry name" value="BLR3025 PROTEIN"/>
    <property type="match status" value="1"/>
</dbReference>
<proteinExistence type="predicted"/>
<evidence type="ECO:0000256" key="3">
    <source>
        <dbReference type="ARBA" id="ARBA00022763"/>
    </source>
</evidence>
<evidence type="ECO:0000259" key="7">
    <source>
        <dbReference type="Pfam" id="PF11799"/>
    </source>
</evidence>
<dbReference type="GO" id="GO:0003684">
    <property type="term" value="F:damaged DNA binding"/>
    <property type="evidence" value="ECO:0007669"/>
    <property type="project" value="InterPro"/>
</dbReference>
<feature type="domain" description="UmuC" evidence="6">
    <location>
        <begin position="56"/>
        <end position="178"/>
    </location>
</feature>
<dbReference type="CDD" id="cd03468">
    <property type="entry name" value="PolY_like"/>
    <property type="match status" value="1"/>
</dbReference>
<sequence>MKRVVSLWLPHWATDRLKIASRRAEGLAVHREVRLGKVRLNEPRLAWASEEARPLVTVAAANGRALLAAIDENASAAGLLPGMVLADARALVPDLAVRPSHPDKDAAALAQLADWCARFSPWVAVDGADGLFLDITGCAHLFGGEARMIEDLAQRLRRFGYRVRLAIADTPGAAWAAARFATLARGSDSIILPSGGTREAIAGLPVAALRLSQVQAAELERLGLKTIAELYPLPRAALLRRFGLEPARRLDQALGRIDEPINPRTPASPHEARLAFAEPIVEAASIAAALDRMLAGLCGHLASEQLGVRQLRLVLFRVDGSLQHVSIGTSRPNRDPHALRRLFAKLFDRLDPGFGIEAMSLTATQAEPLEDLQLVLAQARAQSQKRARAENRAAVETPLLPAAAESAEPLDETAIERAVDEAALAALADLFANGRFANEPAPVRLTRPAPQESHLPERAVAPVPALAGKAERWTAIALSTVRPVRLLPRPEPLETDETESETLPTSFRWRARPHRIRLAEGPERIAPEWWRPAASGASVSDTRDYYRVEDSEGRRFWLYREQTVSRWYLHGLFA</sequence>
<evidence type="ECO:0000259" key="6">
    <source>
        <dbReference type="Pfam" id="PF00817"/>
    </source>
</evidence>
<evidence type="ECO:0000313" key="8">
    <source>
        <dbReference type="EMBL" id="QEX16064.1"/>
    </source>
</evidence>
<dbReference type="InterPro" id="IPR043502">
    <property type="entry name" value="DNA/RNA_pol_sf"/>
</dbReference>
<reference evidence="8 9" key="1">
    <citation type="submission" date="2019-08" db="EMBL/GenBank/DDBJ databases">
        <title>Hyperibacter terrae gen. nov., sp. nov. and Hyperibacter viscosus sp. nov., two new members in the family Rhodospirillaceae isolated from the rhizosphere of Hypericum perforatum.</title>
        <authorList>
            <person name="Noviana Z."/>
        </authorList>
    </citation>
    <scope>NUCLEOTIDE SEQUENCE [LARGE SCALE GENOMIC DNA]</scope>
    <source>
        <strain evidence="8 9">R5913</strain>
    </source>
</reference>
<evidence type="ECO:0000256" key="5">
    <source>
        <dbReference type="ARBA" id="ARBA00049244"/>
    </source>
</evidence>
<name>A0A5J6MF09_9PROT</name>
<dbReference type="AlphaFoldDB" id="A0A5J6MF09"/>
<evidence type="ECO:0000256" key="1">
    <source>
        <dbReference type="ARBA" id="ARBA00011245"/>
    </source>
</evidence>
<dbReference type="Proteomes" id="UP000326202">
    <property type="component" value="Chromosome"/>
</dbReference>
<dbReference type="OrthoDB" id="9788640at2"/>
<gene>
    <name evidence="8" type="primary">imuB</name>
    <name evidence="8" type="ORF">FRZ44_13560</name>
</gene>
<evidence type="ECO:0000256" key="4">
    <source>
        <dbReference type="ARBA" id="ARBA00025589"/>
    </source>
</evidence>
<dbReference type="InterPro" id="IPR001126">
    <property type="entry name" value="UmuC"/>
</dbReference>
<dbReference type="Pfam" id="PF00817">
    <property type="entry name" value="IMS"/>
    <property type="match status" value="1"/>
</dbReference>
<comment type="subunit">
    <text evidence="1">Monomer.</text>
</comment>
<evidence type="ECO:0000256" key="2">
    <source>
        <dbReference type="ARBA" id="ARBA00012417"/>
    </source>
</evidence>
<feature type="domain" description="DNA polymerase Y-family little finger" evidence="7">
    <location>
        <begin position="276"/>
        <end position="374"/>
    </location>
</feature>